<name>X1C008_9ZZZZ</name>
<feature type="non-terminal residue" evidence="1">
    <location>
        <position position="1"/>
    </location>
</feature>
<protein>
    <submittedName>
        <fullName evidence="1">Uncharacterized protein</fullName>
    </submittedName>
</protein>
<accession>X1C008</accession>
<dbReference type="AlphaFoldDB" id="X1C008"/>
<dbReference type="EMBL" id="BART01011998">
    <property type="protein sequence ID" value="GAG89803.1"/>
    <property type="molecule type" value="Genomic_DNA"/>
</dbReference>
<evidence type="ECO:0000313" key="1">
    <source>
        <dbReference type="EMBL" id="GAG89803.1"/>
    </source>
</evidence>
<organism evidence="1">
    <name type="scientific">marine sediment metagenome</name>
    <dbReference type="NCBI Taxonomy" id="412755"/>
    <lineage>
        <taxon>unclassified sequences</taxon>
        <taxon>metagenomes</taxon>
        <taxon>ecological metagenomes</taxon>
    </lineage>
</organism>
<gene>
    <name evidence="1" type="ORF">S01H4_25263</name>
</gene>
<proteinExistence type="predicted"/>
<reference evidence="1" key="1">
    <citation type="journal article" date="2014" name="Front. Microbiol.">
        <title>High frequency of phylogenetically diverse reductive dehalogenase-homologous genes in deep subseafloor sedimentary metagenomes.</title>
        <authorList>
            <person name="Kawai M."/>
            <person name="Futagami T."/>
            <person name="Toyoda A."/>
            <person name="Takaki Y."/>
            <person name="Nishi S."/>
            <person name="Hori S."/>
            <person name="Arai W."/>
            <person name="Tsubouchi T."/>
            <person name="Morono Y."/>
            <person name="Uchiyama I."/>
            <person name="Ito T."/>
            <person name="Fujiyama A."/>
            <person name="Inagaki F."/>
            <person name="Takami H."/>
        </authorList>
    </citation>
    <scope>NUCLEOTIDE SEQUENCE</scope>
    <source>
        <strain evidence="1">Expedition CK06-06</strain>
    </source>
</reference>
<sequence>TVTEEPDFVVRGIEHRVILTVSVTDLKTAWNKTFGELM</sequence>
<comment type="caution">
    <text evidence="1">The sequence shown here is derived from an EMBL/GenBank/DDBJ whole genome shotgun (WGS) entry which is preliminary data.</text>
</comment>